<dbReference type="Pfam" id="PF07714">
    <property type="entry name" value="PK_Tyr_Ser-Thr"/>
    <property type="match status" value="1"/>
</dbReference>
<dbReference type="Proteomes" id="UP001626550">
    <property type="component" value="Unassembled WGS sequence"/>
</dbReference>
<keyword evidence="1 3" id="KW-0547">Nucleotide-binding</keyword>
<name>A0ABD2Q6P9_9PLAT</name>
<dbReference type="InterPro" id="IPR011009">
    <property type="entry name" value="Kinase-like_dom_sf"/>
</dbReference>
<feature type="domain" description="Protein kinase" evidence="5">
    <location>
        <begin position="89"/>
        <end position="188"/>
    </location>
</feature>
<evidence type="ECO:0000256" key="2">
    <source>
        <dbReference type="ARBA" id="ARBA00022840"/>
    </source>
</evidence>
<dbReference type="InterPro" id="IPR001245">
    <property type="entry name" value="Ser-Thr/Tyr_kinase_cat_dom"/>
</dbReference>
<dbReference type="AlphaFoldDB" id="A0ABD2Q6P9"/>
<evidence type="ECO:0000256" key="4">
    <source>
        <dbReference type="SAM" id="MobiDB-lite"/>
    </source>
</evidence>
<gene>
    <name evidence="6" type="primary">ZAP70_2</name>
    <name evidence="6" type="ORF">Ciccas_007497</name>
</gene>
<protein>
    <submittedName>
        <fullName evidence="6">Tyrosine-protein kinase ZAP-70</fullName>
    </submittedName>
</protein>
<proteinExistence type="predicted"/>
<feature type="binding site" evidence="3">
    <location>
        <position position="121"/>
    </location>
    <ligand>
        <name>ATP</name>
        <dbReference type="ChEBI" id="CHEBI:30616"/>
    </ligand>
</feature>
<dbReference type="InterPro" id="IPR017441">
    <property type="entry name" value="Protein_kinase_ATP_BS"/>
</dbReference>
<reference evidence="6 7" key="1">
    <citation type="submission" date="2024-11" db="EMBL/GenBank/DDBJ databases">
        <title>Adaptive evolution of stress response genes in parasites aligns with host niche diversity.</title>
        <authorList>
            <person name="Hahn C."/>
            <person name="Resl P."/>
        </authorList>
    </citation>
    <scope>NUCLEOTIDE SEQUENCE [LARGE SCALE GENOMIC DNA]</scope>
    <source>
        <strain evidence="6">EGGRZ-B1_66</strain>
        <tissue evidence="6">Body</tissue>
    </source>
</reference>
<feature type="region of interest" description="Disordered" evidence="4">
    <location>
        <begin position="14"/>
        <end position="37"/>
    </location>
</feature>
<dbReference type="GO" id="GO:0005524">
    <property type="term" value="F:ATP binding"/>
    <property type="evidence" value="ECO:0007669"/>
    <property type="project" value="UniProtKB-UniRule"/>
</dbReference>
<evidence type="ECO:0000256" key="3">
    <source>
        <dbReference type="PROSITE-ProRule" id="PRU10141"/>
    </source>
</evidence>
<dbReference type="InterPro" id="IPR000719">
    <property type="entry name" value="Prot_kinase_dom"/>
</dbReference>
<comment type="caution">
    <text evidence="6">The sequence shown here is derived from an EMBL/GenBank/DDBJ whole genome shotgun (WGS) entry which is preliminary data.</text>
</comment>
<organism evidence="6 7">
    <name type="scientific">Cichlidogyrus casuarinus</name>
    <dbReference type="NCBI Taxonomy" id="1844966"/>
    <lineage>
        <taxon>Eukaryota</taxon>
        <taxon>Metazoa</taxon>
        <taxon>Spiralia</taxon>
        <taxon>Lophotrochozoa</taxon>
        <taxon>Platyhelminthes</taxon>
        <taxon>Monogenea</taxon>
        <taxon>Monopisthocotylea</taxon>
        <taxon>Dactylogyridea</taxon>
        <taxon>Ancyrocephalidae</taxon>
        <taxon>Cichlidogyrus</taxon>
    </lineage>
</organism>
<dbReference type="EMBL" id="JBJKFK010001160">
    <property type="protein sequence ID" value="KAL3313896.1"/>
    <property type="molecule type" value="Genomic_DNA"/>
</dbReference>
<dbReference type="Gene3D" id="3.30.200.20">
    <property type="entry name" value="Phosphorylase Kinase, domain 1"/>
    <property type="match status" value="1"/>
</dbReference>
<keyword evidence="6" id="KW-0808">Transferase</keyword>
<evidence type="ECO:0000313" key="7">
    <source>
        <dbReference type="Proteomes" id="UP001626550"/>
    </source>
</evidence>
<dbReference type="GO" id="GO:0016301">
    <property type="term" value="F:kinase activity"/>
    <property type="evidence" value="ECO:0007669"/>
    <property type="project" value="UniProtKB-KW"/>
</dbReference>
<evidence type="ECO:0000256" key="1">
    <source>
        <dbReference type="ARBA" id="ARBA00022741"/>
    </source>
</evidence>
<sequence>MRSLAIDCSKANYGAQSSMTGSSSSGVGSHNGSSLQPVPVQSHVSSFVSTFTTAHSGQCMENSLVDFEQSQKQVDSLPPSTFQMNRQQLVLKEKLGAGNFGQVFRGLYQPPIGRQIPVAVKTLKDDSLFNTGEREILAEAKTMAQLKHRNIVRLIGICRDANFMLFINGCGNCALLTRNNNWHRKSCD</sequence>
<accession>A0ABD2Q6P9</accession>
<dbReference type="PANTHER" id="PTHR24418">
    <property type="entry name" value="TYROSINE-PROTEIN KINASE"/>
    <property type="match status" value="1"/>
</dbReference>
<dbReference type="PROSITE" id="PS50011">
    <property type="entry name" value="PROTEIN_KINASE_DOM"/>
    <property type="match status" value="1"/>
</dbReference>
<keyword evidence="2 3" id="KW-0067">ATP-binding</keyword>
<dbReference type="PROSITE" id="PS00107">
    <property type="entry name" value="PROTEIN_KINASE_ATP"/>
    <property type="match status" value="1"/>
</dbReference>
<evidence type="ECO:0000313" key="6">
    <source>
        <dbReference type="EMBL" id="KAL3313896.1"/>
    </source>
</evidence>
<keyword evidence="7" id="KW-1185">Reference proteome</keyword>
<dbReference type="SUPFAM" id="SSF56112">
    <property type="entry name" value="Protein kinase-like (PK-like)"/>
    <property type="match status" value="1"/>
</dbReference>
<dbReference type="InterPro" id="IPR050198">
    <property type="entry name" value="Non-receptor_tyrosine_kinases"/>
</dbReference>
<evidence type="ECO:0000259" key="5">
    <source>
        <dbReference type="PROSITE" id="PS50011"/>
    </source>
</evidence>
<feature type="compositionally biased region" description="Low complexity" evidence="4">
    <location>
        <begin position="14"/>
        <end position="34"/>
    </location>
</feature>
<keyword evidence="6" id="KW-0418">Kinase</keyword>